<gene>
    <name evidence="5" type="ORF">ENU14_00830</name>
</gene>
<evidence type="ECO:0000256" key="4">
    <source>
        <dbReference type="ARBA" id="ARBA00023136"/>
    </source>
</evidence>
<dbReference type="PANTHER" id="PTHR10806">
    <property type="entry name" value="SIGNAL PEPTIDASE COMPLEX CATALYTIC SUBUNIT SEC11"/>
    <property type="match status" value="1"/>
</dbReference>
<dbReference type="NCBIfam" id="TIGR02228">
    <property type="entry name" value="sigpep_I_arch"/>
    <property type="match status" value="1"/>
</dbReference>
<evidence type="ECO:0000313" key="5">
    <source>
        <dbReference type="EMBL" id="HGM58125.1"/>
    </source>
</evidence>
<dbReference type="CDD" id="cd06530">
    <property type="entry name" value="S26_SPase_I"/>
    <property type="match status" value="1"/>
</dbReference>
<accession>A0A7C4H8F0</accession>
<reference evidence="5" key="1">
    <citation type="journal article" date="2020" name="mSystems">
        <title>Genome- and Community-Level Interaction Insights into Carbon Utilization and Element Cycling Functions of Hydrothermarchaeota in Hydrothermal Sediment.</title>
        <authorList>
            <person name="Zhou Z."/>
            <person name="Liu Y."/>
            <person name="Xu W."/>
            <person name="Pan J."/>
            <person name="Luo Z.H."/>
            <person name="Li M."/>
        </authorList>
    </citation>
    <scope>NUCLEOTIDE SEQUENCE [LARGE SCALE GENOMIC DNA]</scope>
    <source>
        <strain evidence="5">SpSt-642</strain>
    </source>
</reference>
<dbReference type="GO" id="GO:0006465">
    <property type="term" value="P:signal peptide processing"/>
    <property type="evidence" value="ECO:0007669"/>
    <property type="project" value="InterPro"/>
</dbReference>
<dbReference type="PANTHER" id="PTHR10806:SF6">
    <property type="entry name" value="SIGNAL PEPTIDASE COMPLEX CATALYTIC SUBUNIT SEC11"/>
    <property type="match status" value="1"/>
</dbReference>
<evidence type="ECO:0000256" key="3">
    <source>
        <dbReference type="ARBA" id="ARBA00022989"/>
    </source>
</evidence>
<comment type="subcellular location">
    <subcellularLocation>
        <location evidence="1">Membrane</location>
    </subcellularLocation>
</comment>
<dbReference type="GO" id="GO:0004252">
    <property type="term" value="F:serine-type endopeptidase activity"/>
    <property type="evidence" value="ECO:0007669"/>
    <property type="project" value="InterPro"/>
</dbReference>
<dbReference type="Gene3D" id="2.10.109.10">
    <property type="entry name" value="Umud Fragment, subunit A"/>
    <property type="match status" value="1"/>
</dbReference>
<protein>
    <submittedName>
        <fullName evidence="5">Signal peptidase I</fullName>
        <ecNumber evidence="5">3.4.21.89</ecNumber>
    </submittedName>
</protein>
<dbReference type="GO" id="GO:0016020">
    <property type="term" value="C:membrane"/>
    <property type="evidence" value="ECO:0007669"/>
    <property type="project" value="UniProtKB-SubCell"/>
</dbReference>
<keyword evidence="5" id="KW-0378">Hydrolase</keyword>
<dbReference type="SUPFAM" id="SSF51306">
    <property type="entry name" value="LexA/Signal peptidase"/>
    <property type="match status" value="1"/>
</dbReference>
<keyword evidence="3" id="KW-1133">Transmembrane helix</keyword>
<evidence type="ECO:0000256" key="2">
    <source>
        <dbReference type="ARBA" id="ARBA00022692"/>
    </source>
</evidence>
<keyword evidence="4" id="KW-0472">Membrane</keyword>
<proteinExistence type="predicted"/>
<keyword evidence="2" id="KW-0812">Transmembrane</keyword>
<name>A0A7C4H8F0_STAMA</name>
<dbReference type="InterPro" id="IPR019533">
    <property type="entry name" value="Peptidase_S26"/>
</dbReference>
<dbReference type="EC" id="3.4.21.89" evidence="5"/>
<dbReference type="InterPro" id="IPR036286">
    <property type="entry name" value="LexA/Signal_pep-like_sf"/>
</dbReference>
<evidence type="ECO:0000256" key="1">
    <source>
        <dbReference type="ARBA" id="ARBA00004370"/>
    </source>
</evidence>
<organism evidence="5">
    <name type="scientific">Staphylothermus marinus</name>
    <dbReference type="NCBI Taxonomy" id="2280"/>
    <lineage>
        <taxon>Archaea</taxon>
        <taxon>Thermoproteota</taxon>
        <taxon>Thermoprotei</taxon>
        <taxon>Desulfurococcales</taxon>
        <taxon>Desulfurococcaceae</taxon>
        <taxon>Staphylothermus</taxon>
    </lineage>
</organism>
<dbReference type="InterPro" id="IPR001733">
    <property type="entry name" value="Peptidase_S26B"/>
</dbReference>
<dbReference type="GO" id="GO:0009003">
    <property type="term" value="F:signal peptidase activity"/>
    <property type="evidence" value="ECO:0007669"/>
    <property type="project" value="UniProtKB-EC"/>
</dbReference>
<comment type="caution">
    <text evidence="5">The sequence shown here is derived from an EMBL/GenBank/DDBJ whole genome shotgun (WGS) entry which is preliminary data.</text>
</comment>
<dbReference type="EMBL" id="DTBJ01000011">
    <property type="protein sequence ID" value="HGM58125.1"/>
    <property type="molecule type" value="Genomic_DNA"/>
</dbReference>
<dbReference type="AlphaFoldDB" id="A0A7C4H8F0"/>
<sequence length="171" mass="19901">MKKSSFFKTILLILIIIIGLNLKNILVSFTGTDVPIAVVRGSSMYPLLREGDIVFSYKPKPDQIKEGDIIIYESIVHNRLIIHRVVEVRIINNNYYYQTKGDNNFDRDYREFTGPGRAGIPYDRVKGVVISIDKTIFKIPYLGYLSIWRDYLISLFKKDLQLHLLNIIKYI</sequence>